<dbReference type="RefSeq" id="WP_151109149.1">
    <property type="nucleotide sequence ID" value="NZ_WKJQ01000001.1"/>
</dbReference>
<dbReference type="OrthoDB" id="258723at2157"/>
<protein>
    <submittedName>
        <fullName evidence="1">Uncharacterized protein</fullName>
    </submittedName>
</protein>
<dbReference type="Pfam" id="PF21535">
    <property type="entry name" value="HVO_2248"/>
    <property type="match status" value="1"/>
</dbReference>
<dbReference type="InterPro" id="IPR048687">
    <property type="entry name" value="HVO_2248-like"/>
</dbReference>
<reference evidence="1 2" key="1">
    <citation type="submission" date="2019-11" db="EMBL/GenBank/DDBJ databases">
        <title>Whole genome sequence of Haloferax sp. MBLA0078.</title>
        <authorList>
            <person name="Seo M.-J."/>
            <person name="Cho E.-S."/>
        </authorList>
    </citation>
    <scope>NUCLEOTIDE SEQUENCE [LARGE SCALE GENOMIC DNA]</scope>
    <source>
        <strain evidence="1 2">MBLA0078</strain>
    </source>
</reference>
<name>A0A6A8G3Y4_9EURY</name>
<accession>A0A6A8G3Y4</accession>
<comment type="caution">
    <text evidence="1">The sequence shown here is derived from an EMBL/GenBank/DDBJ whole genome shotgun (WGS) entry which is preliminary data.</text>
</comment>
<gene>
    <name evidence="1" type="ORF">GJR99_02760</name>
</gene>
<evidence type="ECO:0000313" key="1">
    <source>
        <dbReference type="EMBL" id="MRW95495.1"/>
    </source>
</evidence>
<keyword evidence="2" id="KW-1185">Reference proteome</keyword>
<proteinExistence type="predicted"/>
<dbReference type="Proteomes" id="UP000443423">
    <property type="component" value="Unassembled WGS sequence"/>
</dbReference>
<dbReference type="EMBL" id="WKJQ01000001">
    <property type="protein sequence ID" value="MRW95495.1"/>
    <property type="molecule type" value="Genomic_DNA"/>
</dbReference>
<evidence type="ECO:0000313" key="2">
    <source>
        <dbReference type="Proteomes" id="UP000443423"/>
    </source>
</evidence>
<organism evidence="1 2">
    <name type="scientific">Haloferax marinum</name>
    <dbReference type="NCBI Taxonomy" id="2666143"/>
    <lineage>
        <taxon>Archaea</taxon>
        <taxon>Methanobacteriati</taxon>
        <taxon>Methanobacteriota</taxon>
        <taxon>Stenosarchaea group</taxon>
        <taxon>Halobacteria</taxon>
        <taxon>Halobacteriales</taxon>
        <taxon>Haloferacaceae</taxon>
        <taxon>Haloferax</taxon>
    </lineage>
</organism>
<sequence>MSGDREQFNGDASVLYQTAVRTPLPTPDDERVFHENMMNVADAREQRAEMLADPDVPLLAAYEAEQERLAESFERRLRHLTGDDYTEVAMAYHDGERDDRIGALTSYYLEALWRIQQRTTISEMLFFPLILRYPDSFTVNVRFASGYTTTESVWYESPEHMSEELEADHADTYYSESLYSQKQAAAYVRQTAQIIREEFPAPDEMSFEEHKFGGIVSAGGRKGPVFTSMLERVEPDPGRFDEPVEKPTLVEAGLEAVQTEQELLPESEVVL</sequence>
<dbReference type="AlphaFoldDB" id="A0A6A8G3Y4"/>